<proteinExistence type="predicted"/>
<organism evidence="1 2">
    <name type="scientific">Symbiodinium microadriaticum</name>
    <name type="common">Dinoflagellate</name>
    <name type="synonym">Zooxanthella microadriatica</name>
    <dbReference type="NCBI Taxonomy" id="2951"/>
    <lineage>
        <taxon>Eukaryota</taxon>
        <taxon>Sar</taxon>
        <taxon>Alveolata</taxon>
        <taxon>Dinophyceae</taxon>
        <taxon>Suessiales</taxon>
        <taxon>Symbiodiniaceae</taxon>
        <taxon>Symbiodinium</taxon>
    </lineage>
</organism>
<accession>A0A1Q9CSF8</accession>
<sequence>MLRLARTVGTRAVAQSNPGICFCSYRRIGTFHDDGGSSSSSDAGAFDIAALAARLQVGQRQVKRVIESLHEEGLHNYGEEEHISKVDAQITAEYSFGRRLPPPRYEPKSHLHSKDSIEDGACSFRRDAIVEDDDAAERITEIVDAILHAKQGQCHRATGLIKKQGIHVPSGGGKGTRYELIPFDPSTGKDFHSEKLTIGTNGLRGVLRNHTGRVLGRFIAKHRRPGMRKCDRCGVWGNSELQPGNHGYMDGCLGFCGRS</sequence>
<dbReference type="Proteomes" id="UP000186817">
    <property type="component" value="Unassembled WGS sequence"/>
</dbReference>
<protein>
    <submittedName>
        <fullName evidence="1">Uncharacterized protein</fullName>
    </submittedName>
</protein>
<evidence type="ECO:0000313" key="1">
    <source>
        <dbReference type="EMBL" id="OLP85835.1"/>
    </source>
</evidence>
<dbReference type="AlphaFoldDB" id="A0A1Q9CSF8"/>
<comment type="caution">
    <text evidence="1">The sequence shown here is derived from an EMBL/GenBank/DDBJ whole genome shotgun (WGS) entry which is preliminary data.</text>
</comment>
<gene>
    <name evidence="1" type="ORF">AK812_SmicGene49119</name>
</gene>
<keyword evidence="2" id="KW-1185">Reference proteome</keyword>
<evidence type="ECO:0000313" key="2">
    <source>
        <dbReference type="Proteomes" id="UP000186817"/>
    </source>
</evidence>
<name>A0A1Q9CSF8_SYMMI</name>
<dbReference type="EMBL" id="LSRX01000953">
    <property type="protein sequence ID" value="OLP85835.1"/>
    <property type="molecule type" value="Genomic_DNA"/>
</dbReference>
<reference evidence="1 2" key="1">
    <citation type="submission" date="2016-02" db="EMBL/GenBank/DDBJ databases">
        <title>Genome analysis of coral dinoflagellate symbionts highlights evolutionary adaptations to a symbiotic lifestyle.</title>
        <authorList>
            <person name="Aranda M."/>
            <person name="Li Y."/>
            <person name="Liew Y.J."/>
            <person name="Baumgarten S."/>
            <person name="Simakov O."/>
            <person name="Wilson M."/>
            <person name="Piel J."/>
            <person name="Ashoor H."/>
            <person name="Bougouffa S."/>
            <person name="Bajic V.B."/>
            <person name="Ryu T."/>
            <person name="Ravasi T."/>
            <person name="Bayer T."/>
            <person name="Micklem G."/>
            <person name="Kim H."/>
            <person name="Bhak J."/>
            <person name="Lajeunesse T.C."/>
            <person name="Voolstra C.R."/>
        </authorList>
    </citation>
    <scope>NUCLEOTIDE SEQUENCE [LARGE SCALE GENOMIC DNA]</scope>
    <source>
        <strain evidence="1 2">CCMP2467</strain>
    </source>
</reference>